<organism evidence="1 2">
    <name type="scientific">Kurthia sibirica</name>
    <dbReference type="NCBI Taxonomy" id="202750"/>
    <lineage>
        <taxon>Bacteria</taxon>
        <taxon>Bacillati</taxon>
        <taxon>Bacillota</taxon>
        <taxon>Bacilli</taxon>
        <taxon>Bacillales</taxon>
        <taxon>Caryophanaceae</taxon>
        <taxon>Kurthia</taxon>
    </lineage>
</organism>
<dbReference type="OrthoDB" id="2867625at2"/>
<dbReference type="Proteomes" id="UP000245938">
    <property type="component" value="Unassembled WGS sequence"/>
</dbReference>
<name>A0A2U3AQ09_9BACL</name>
<comment type="caution">
    <text evidence="1">The sequence shown here is derived from an EMBL/GenBank/DDBJ whole genome shotgun (WGS) entry which is preliminary data.</text>
</comment>
<evidence type="ECO:0000313" key="2">
    <source>
        <dbReference type="Proteomes" id="UP000245938"/>
    </source>
</evidence>
<gene>
    <name evidence="1" type="ORF">DEX24_01925</name>
</gene>
<accession>A0A2U3AQ09</accession>
<dbReference type="RefSeq" id="WP_109304716.1">
    <property type="nucleotide sequence ID" value="NZ_BJUF01000002.1"/>
</dbReference>
<sequence length="165" mass="18754">MYNSPVLFFESTTLVEILSPKTHFVRAAIICPESYKEYALELQRKFHDTAADIHYYSEPTQTREFIASQKMGVCFYVIGEWQPTATIFTIAVEEGVSEAELQVKIIGDKEKFVYCMKCFKDSQIPVDAKKVQCPCGAHLEVGPFYSIVRKGYIGYPFIPLTEGVI</sequence>
<protein>
    <submittedName>
        <fullName evidence="1">Uncharacterized protein</fullName>
    </submittedName>
</protein>
<evidence type="ECO:0000313" key="1">
    <source>
        <dbReference type="EMBL" id="PWI26545.1"/>
    </source>
</evidence>
<keyword evidence="2" id="KW-1185">Reference proteome</keyword>
<dbReference type="AlphaFoldDB" id="A0A2U3AQ09"/>
<dbReference type="EMBL" id="QFVR01000002">
    <property type="protein sequence ID" value="PWI26545.1"/>
    <property type="molecule type" value="Genomic_DNA"/>
</dbReference>
<proteinExistence type="predicted"/>
<reference evidence="1 2" key="1">
    <citation type="submission" date="2018-05" db="EMBL/GenBank/DDBJ databases">
        <title>Kurthia sibirica genome sequence.</title>
        <authorList>
            <person name="Maclea K.S."/>
            <person name="Goen A.E."/>
        </authorList>
    </citation>
    <scope>NUCLEOTIDE SEQUENCE [LARGE SCALE GENOMIC DNA]</scope>
    <source>
        <strain evidence="1 2">ATCC 49154</strain>
    </source>
</reference>